<comment type="similarity">
    <text evidence="1">Belongs to the MDM20/NAA25 family.</text>
</comment>
<evidence type="ECO:0000313" key="4">
    <source>
        <dbReference type="Proteomes" id="UP000288859"/>
    </source>
</evidence>
<feature type="region of interest" description="Disordered" evidence="2">
    <location>
        <begin position="1"/>
        <end position="24"/>
    </location>
</feature>
<dbReference type="PANTHER" id="PTHR22767">
    <property type="entry name" value="N-TERMINAL ACETYLTRANSFERASE-RELATED"/>
    <property type="match status" value="1"/>
</dbReference>
<name>A0A438MXN1_EXOME</name>
<comment type="caution">
    <text evidence="3">The sequence shown here is derived from an EMBL/GenBank/DDBJ whole genome shotgun (WGS) entry which is preliminary data.</text>
</comment>
<dbReference type="PROSITE" id="PS51808">
    <property type="entry name" value="CHCH"/>
    <property type="match status" value="1"/>
</dbReference>
<dbReference type="AlphaFoldDB" id="A0A438MXN1"/>
<sequence length="980" mass="109899">MSSSNGASQQANTEGGGVEWDKSAKTFSGKQASEYYDPCQEAADRSIKCMRRNNGDKDMCQDYFQAYRDCKKEWMARMKLQRKSWIRPIQDAIATDNWKQALQLCDKWSKKGEKSERFLTIKAFVLVKQGDKAQNDKGRAEVLDLCNRTPPITEPEAIYQLQTALKALSLQEQEGPKVWERAAAVAQDNKDILTRWLNQAIADRNWLSAQKATMGLRKSFPKDRNYEFWNIMMCHLIHQDHDGVDEKTRLLFATLAYRMITKAAEATGTDEEQLLSPGKAISTPEEVALLATVLNSTGHAQETIKLLQGDAFKLDSRIGKLDPQLTLSQLLQSFNVAEQWDEAFEYTQTLLSNPEYQSDDRIWTLWLKSLTNSSTPERRRSCAQVLDDACKARPISRASYSAKMQFLQSQGDDESMTQLLAACQEYADAFSTKAFCFDDLKDALNSLDETRFKAFSDSRSTDTSNLGQLFSLKLEYSKIPTSDSGDTLVRFVGRALALYRDSLVNSPSCPEAAVLAVLALLRLSKTENNIEHALRATILLEAARAKFEDYYLFTVLLVQLTSYLGLFSSAMDTFSKLSVKNLQYETVAHLILTRIGTLHPLPSRQSDDRFDPMYELDIAYTTLVAADRALVRGIRDALRFNNYSNIANSVEMRSDMKKSASRQLYMIEDRKVSRVHGVPEAIVLNQSIDTVVDHRDWAYLPNYRKDDAEMIDGFKCGPTQRKGWIDAMRLLDNVVTYLQAEISGHTNLIPKLVELITTSLKAVQGFSEHQLAELTEAEATSLKCHQTLAKGALLIHGPPATREQVVEVLEPLKTWLEEIKAIETQDPISTSPTVAGVPVYTWKQIHTSLSRLETLQPVSMLLGILAKKAKGKSKAAAAIPKDDVASLQGVVADIEKCIHDNRRRIEGEINASGVLGKLVDLGYGRKVDGVVSEGQDLTALEEILGNIIDEATMETICGSIKESWEEALDRLREIKVARNK</sequence>
<dbReference type="Proteomes" id="UP000288859">
    <property type="component" value="Unassembled WGS sequence"/>
</dbReference>
<reference evidence="3 4" key="1">
    <citation type="submission" date="2017-03" db="EMBL/GenBank/DDBJ databases">
        <title>Genomes of endolithic fungi from Antarctica.</title>
        <authorList>
            <person name="Coleine C."/>
            <person name="Masonjones S."/>
            <person name="Stajich J.E."/>
        </authorList>
    </citation>
    <scope>NUCLEOTIDE SEQUENCE [LARGE SCALE GENOMIC DNA]</scope>
    <source>
        <strain evidence="3 4">CCFEE 6314</strain>
    </source>
</reference>
<feature type="compositionally biased region" description="Polar residues" evidence="2">
    <location>
        <begin position="1"/>
        <end position="13"/>
    </location>
</feature>
<dbReference type="PANTHER" id="PTHR22767:SF3">
    <property type="entry name" value="N-ALPHA-ACETYLTRANSFERASE 25, NATB AUXILIARY SUBUNIT"/>
    <property type="match status" value="1"/>
</dbReference>
<evidence type="ECO:0000256" key="1">
    <source>
        <dbReference type="ARBA" id="ARBA00006298"/>
    </source>
</evidence>
<dbReference type="EMBL" id="NAJM01000037">
    <property type="protein sequence ID" value="RVX68496.1"/>
    <property type="molecule type" value="Genomic_DNA"/>
</dbReference>
<dbReference type="SUPFAM" id="SSF47072">
    <property type="entry name" value="Cysteine alpha-hairpin motif"/>
    <property type="match status" value="1"/>
</dbReference>
<protein>
    <submittedName>
        <fullName evidence="3">Uncharacterized protein</fullName>
    </submittedName>
</protein>
<evidence type="ECO:0000313" key="3">
    <source>
        <dbReference type="EMBL" id="RVX68496.1"/>
    </source>
</evidence>
<dbReference type="GO" id="GO:0031416">
    <property type="term" value="C:NatB complex"/>
    <property type="evidence" value="ECO:0007669"/>
    <property type="project" value="TreeGrafter"/>
</dbReference>
<proteinExistence type="inferred from homology"/>
<dbReference type="OrthoDB" id="1874341at2759"/>
<dbReference type="Pfam" id="PF09797">
    <property type="entry name" value="NatB_MDM20"/>
    <property type="match status" value="1"/>
</dbReference>
<evidence type="ECO:0000256" key="2">
    <source>
        <dbReference type="SAM" id="MobiDB-lite"/>
    </source>
</evidence>
<dbReference type="InterPro" id="IPR019183">
    <property type="entry name" value="NAA25_NatB_aux_su"/>
</dbReference>
<accession>A0A438MXN1</accession>
<gene>
    <name evidence="3" type="ORF">B0A52_07920</name>
</gene>
<organism evidence="3 4">
    <name type="scientific">Exophiala mesophila</name>
    <name type="common">Black yeast-like fungus</name>
    <dbReference type="NCBI Taxonomy" id="212818"/>
    <lineage>
        <taxon>Eukaryota</taxon>
        <taxon>Fungi</taxon>
        <taxon>Dikarya</taxon>
        <taxon>Ascomycota</taxon>
        <taxon>Pezizomycotina</taxon>
        <taxon>Eurotiomycetes</taxon>
        <taxon>Chaetothyriomycetidae</taxon>
        <taxon>Chaetothyriales</taxon>
        <taxon>Herpotrichiellaceae</taxon>
        <taxon>Exophiala</taxon>
    </lineage>
</organism>
<dbReference type="InterPro" id="IPR009069">
    <property type="entry name" value="Cys_alpha_HP_mot_SF"/>
</dbReference>
<dbReference type="VEuPathDB" id="FungiDB:PV10_02237"/>